<keyword evidence="1" id="KW-0479">Metal-binding</keyword>
<dbReference type="Gene3D" id="1.10.4080.10">
    <property type="entry name" value="ADP-ribosylation/Crystallin J1"/>
    <property type="match status" value="1"/>
</dbReference>
<feature type="binding site" evidence="1">
    <location>
        <position position="63"/>
    </location>
    <ligand>
        <name>Mg(2+)</name>
        <dbReference type="ChEBI" id="CHEBI:18420"/>
        <label>1</label>
    </ligand>
</feature>
<proteinExistence type="predicted"/>
<feature type="binding site" evidence="1">
    <location>
        <position position="62"/>
    </location>
    <ligand>
        <name>Mg(2+)</name>
        <dbReference type="ChEBI" id="CHEBI:18420"/>
        <label>1</label>
    </ligand>
</feature>
<protein>
    <submittedName>
        <fullName evidence="2">ADP-ribosylglycohydrolase</fullName>
    </submittedName>
</protein>
<dbReference type="Pfam" id="PF03747">
    <property type="entry name" value="ADP_ribosyl_GH"/>
    <property type="match status" value="1"/>
</dbReference>
<dbReference type="STRING" id="765911.Thivi_2026"/>
<evidence type="ECO:0000256" key="1">
    <source>
        <dbReference type="PIRSR" id="PIRSR605502-1"/>
    </source>
</evidence>
<organism evidence="2 3">
    <name type="scientific">Thiocystis violascens (strain ATCC 17096 / DSM 198 / 6111)</name>
    <name type="common">Chromatium violascens</name>
    <dbReference type="NCBI Taxonomy" id="765911"/>
    <lineage>
        <taxon>Bacteria</taxon>
        <taxon>Pseudomonadati</taxon>
        <taxon>Pseudomonadota</taxon>
        <taxon>Gammaproteobacteria</taxon>
        <taxon>Chromatiales</taxon>
        <taxon>Chromatiaceae</taxon>
        <taxon>Thiocystis</taxon>
    </lineage>
</organism>
<dbReference type="HOGENOM" id="CLU_024566_8_2_6"/>
<dbReference type="AlphaFoldDB" id="I3YAG5"/>
<dbReference type="Proteomes" id="UP000006062">
    <property type="component" value="Chromosome"/>
</dbReference>
<accession>I3YAG5</accession>
<dbReference type="GO" id="GO:0016787">
    <property type="term" value="F:hydrolase activity"/>
    <property type="evidence" value="ECO:0007669"/>
    <property type="project" value="UniProtKB-KW"/>
</dbReference>
<keyword evidence="3" id="KW-1185">Reference proteome</keyword>
<dbReference type="InterPro" id="IPR005502">
    <property type="entry name" value="Ribosyl_crysJ1"/>
</dbReference>
<dbReference type="eggNOG" id="COG1397">
    <property type="taxonomic scope" value="Bacteria"/>
</dbReference>
<evidence type="ECO:0000313" key="3">
    <source>
        <dbReference type="Proteomes" id="UP000006062"/>
    </source>
</evidence>
<feature type="binding site" evidence="1">
    <location>
        <position position="272"/>
    </location>
    <ligand>
        <name>Mg(2+)</name>
        <dbReference type="ChEBI" id="CHEBI:18420"/>
        <label>1</label>
    </ligand>
</feature>
<dbReference type="GO" id="GO:0046872">
    <property type="term" value="F:metal ion binding"/>
    <property type="evidence" value="ECO:0007669"/>
    <property type="project" value="UniProtKB-KW"/>
</dbReference>
<reference evidence="2 3" key="1">
    <citation type="submission" date="2012-06" db="EMBL/GenBank/DDBJ databases">
        <title>Complete sequence of Thiocystis violascens DSM 198.</title>
        <authorList>
            <consortium name="US DOE Joint Genome Institute"/>
            <person name="Lucas S."/>
            <person name="Han J."/>
            <person name="Lapidus A."/>
            <person name="Cheng J.-F."/>
            <person name="Goodwin L."/>
            <person name="Pitluck S."/>
            <person name="Peters L."/>
            <person name="Ovchinnikova G."/>
            <person name="Teshima H."/>
            <person name="Detter J.C."/>
            <person name="Han C."/>
            <person name="Tapia R."/>
            <person name="Land M."/>
            <person name="Hauser L."/>
            <person name="Kyrpides N."/>
            <person name="Ivanova N."/>
            <person name="Pagani I."/>
            <person name="Vogl K."/>
            <person name="Liu Z."/>
            <person name="Frigaard N.-U."/>
            <person name="Bryant D."/>
            <person name="Woyke T."/>
        </authorList>
    </citation>
    <scope>NUCLEOTIDE SEQUENCE [LARGE SCALE GENOMIC DNA]</scope>
    <source>
        <strain evidence="3">ATCC 17096 / DSM 198 / 6111</strain>
    </source>
</reference>
<comment type="cofactor">
    <cofactor evidence="1">
        <name>Mg(2+)</name>
        <dbReference type="ChEBI" id="CHEBI:18420"/>
    </cofactor>
    <text evidence="1">Binds 2 magnesium ions per subunit.</text>
</comment>
<feature type="binding site" evidence="1">
    <location>
        <position position="61"/>
    </location>
    <ligand>
        <name>Mg(2+)</name>
        <dbReference type="ChEBI" id="CHEBI:18420"/>
        <label>1</label>
    </ligand>
</feature>
<gene>
    <name evidence="2" type="ordered locus">Thivi_2026</name>
</gene>
<feature type="binding site" evidence="1">
    <location>
        <position position="269"/>
    </location>
    <ligand>
        <name>Mg(2+)</name>
        <dbReference type="ChEBI" id="CHEBI:18420"/>
        <label>1</label>
    </ligand>
</feature>
<keyword evidence="1" id="KW-0460">Magnesium</keyword>
<dbReference type="InterPro" id="IPR036705">
    <property type="entry name" value="Ribosyl_crysJ1_sf"/>
</dbReference>
<name>I3YAG5_THIV6</name>
<sequence length="324" mass="35208">MNAMTLETELSRRDRTRGALIGLAVGDALGTTLEFTRPGAFAPIDDMLGGGPFRLAPGQWTDDTSMALCLAESLIARDGFDAEDQMRRYLRWRDEGYWSSNGRCFDIGNTIAAALTRFENDWNPFAGSTDPHTAGNGSLMRLAPVPLAFAHAPAEAVRLAGRMSRTTHAAPEAVDACRYLAGLIVGALQGIARDELLGPRFAPPGVDWTTHPLSRQIDAVAAGRFKEREPPMIRGTGYVVQSLEAALWAFWTTDNFRDGALKAVNLGEDADTTGAIYGQLAGAYYGHATIPESWRVRIALSDAILDLADRLLDLSERRRSPKDA</sequence>
<dbReference type="PANTHER" id="PTHR16222">
    <property type="entry name" value="ADP-RIBOSYLGLYCOHYDROLASE"/>
    <property type="match status" value="1"/>
</dbReference>
<dbReference type="SUPFAM" id="SSF101478">
    <property type="entry name" value="ADP-ribosylglycohydrolase"/>
    <property type="match status" value="1"/>
</dbReference>
<evidence type="ECO:0000313" key="2">
    <source>
        <dbReference type="EMBL" id="AFL73983.1"/>
    </source>
</evidence>
<keyword evidence="2" id="KW-0378">Hydrolase</keyword>
<dbReference type="EMBL" id="CP003154">
    <property type="protein sequence ID" value="AFL73983.1"/>
    <property type="molecule type" value="Genomic_DNA"/>
</dbReference>
<dbReference type="KEGG" id="tvi:Thivi_2026"/>
<dbReference type="InterPro" id="IPR050792">
    <property type="entry name" value="ADP-ribosylglycohydrolase"/>
</dbReference>
<dbReference type="RefSeq" id="WP_014778439.1">
    <property type="nucleotide sequence ID" value="NC_018012.1"/>
</dbReference>
<dbReference type="PANTHER" id="PTHR16222:SF12">
    <property type="entry name" value="ADP-RIBOSYLGLYCOHYDROLASE-RELATED"/>
    <property type="match status" value="1"/>
</dbReference>
<feature type="binding site" evidence="1">
    <location>
        <position position="271"/>
    </location>
    <ligand>
        <name>Mg(2+)</name>
        <dbReference type="ChEBI" id="CHEBI:18420"/>
        <label>1</label>
    </ligand>
</feature>